<organism evidence="2 3">
    <name type="scientific">Brevundimonas vesicularis</name>
    <name type="common">Pseudomonas vesicularis</name>
    <dbReference type="NCBI Taxonomy" id="41276"/>
    <lineage>
        <taxon>Bacteria</taxon>
        <taxon>Pseudomonadati</taxon>
        <taxon>Pseudomonadota</taxon>
        <taxon>Alphaproteobacteria</taxon>
        <taxon>Caulobacterales</taxon>
        <taxon>Caulobacteraceae</taxon>
        <taxon>Brevundimonas</taxon>
    </lineage>
</organism>
<dbReference type="PANTHER" id="PTHR43433:SF5">
    <property type="entry name" value="AB HYDROLASE-1 DOMAIN-CONTAINING PROTEIN"/>
    <property type="match status" value="1"/>
</dbReference>
<evidence type="ECO:0000313" key="3">
    <source>
        <dbReference type="Proteomes" id="UP000556201"/>
    </source>
</evidence>
<sequence length="270" mass="28795">MSERSIAYVETPAGRLAFERSGRRGGTPLVLLQRFRGTLDDWDPAFLEAISRDRDVIRFDSAGIGRSGGETPDSLEGMADVALGFIAALGLTSVDLLGWSLGGFVAQYATLRSSGLVRRLIIAGSGPGGTSEGPSPEFRVFQTMAHPVNGDDDFLYLFFTKTPTALAAGRAYLARRASVVEPGEPVSAVAFERQLKAITTASGVRDSLKSLSLPILVANGAHDAMIPAYRSYIISQEAPNAKLVLYPDSGHAFLFQHVEPFAAEVSAFLG</sequence>
<evidence type="ECO:0000259" key="1">
    <source>
        <dbReference type="Pfam" id="PF00561"/>
    </source>
</evidence>
<feature type="domain" description="AB hydrolase-1" evidence="1">
    <location>
        <begin position="28"/>
        <end position="257"/>
    </location>
</feature>
<protein>
    <submittedName>
        <fullName evidence="2">Pimeloyl-ACP methyl ester carboxylesterase</fullName>
    </submittedName>
</protein>
<proteinExistence type="predicted"/>
<dbReference type="PANTHER" id="PTHR43433">
    <property type="entry name" value="HYDROLASE, ALPHA/BETA FOLD FAMILY PROTEIN"/>
    <property type="match status" value="1"/>
</dbReference>
<name>A0A7W9L4E8_BREVE</name>
<accession>A0A7W9L4E8</accession>
<comment type="caution">
    <text evidence="2">The sequence shown here is derived from an EMBL/GenBank/DDBJ whole genome shotgun (WGS) entry which is preliminary data.</text>
</comment>
<dbReference type="Proteomes" id="UP000556201">
    <property type="component" value="Unassembled WGS sequence"/>
</dbReference>
<dbReference type="AlphaFoldDB" id="A0A7W9L4E8"/>
<dbReference type="Pfam" id="PF00561">
    <property type="entry name" value="Abhydrolase_1"/>
    <property type="match status" value="1"/>
</dbReference>
<gene>
    <name evidence="2" type="ORF">HNP47_000216</name>
</gene>
<dbReference type="InterPro" id="IPR000073">
    <property type="entry name" value="AB_hydrolase_1"/>
</dbReference>
<dbReference type="Gene3D" id="3.40.50.1820">
    <property type="entry name" value="alpha/beta hydrolase"/>
    <property type="match status" value="1"/>
</dbReference>
<dbReference type="SUPFAM" id="SSF53474">
    <property type="entry name" value="alpha/beta-Hydrolases"/>
    <property type="match status" value="1"/>
</dbReference>
<dbReference type="InterPro" id="IPR050471">
    <property type="entry name" value="AB_hydrolase"/>
</dbReference>
<dbReference type="RefSeq" id="WP_184277685.1">
    <property type="nucleotide sequence ID" value="NZ_JACHLJ010000001.1"/>
</dbReference>
<reference evidence="2 3" key="1">
    <citation type="submission" date="2020-08" db="EMBL/GenBank/DDBJ databases">
        <title>Functional genomics of gut bacteria from endangered species of beetles.</title>
        <authorList>
            <person name="Carlos-Shanley C."/>
        </authorList>
    </citation>
    <scope>NUCLEOTIDE SEQUENCE [LARGE SCALE GENOMIC DNA]</scope>
    <source>
        <strain evidence="2 3">S00192</strain>
    </source>
</reference>
<dbReference type="EMBL" id="JACHLJ010000001">
    <property type="protein sequence ID" value="MBB5770247.1"/>
    <property type="molecule type" value="Genomic_DNA"/>
</dbReference>
<evidence type="ECO:0000313" key="2">
    <source>
        <dbReference type="EMBL" id="MBB5770247.1"/>
    </source>
</evidence>
<dbReference type="InterPro" id="IPR029058">
    <property type="entry name" value="AB_hydrolase_fold"/>
</dbReference>